<keyword evidence="2" id="KW-0201">Cytochrome c-type biogenesis</keyword>
<evidence type="ECO:0000256" key="6">
    <source>
        <dbReference type="SAM" id="SignalP"/>
    </source>
</evidence>
<comment type="subcellular location">
    <subcellularLocation>
        <location evidence="1">Cell envelope</location>
    </subcellularLocation>
</comment>
<comment type="caution">
    <text evidence="8">The sequence shown here is derived from an EMBL/GenBank/DDBJ whole genome shotgun (WGS) entry which is preliminary data.</text>
</comment>
<dbReference type="CDD" id="cd02966">
    <property type="entry name" value="TlpA_like_family"/>
    <property type="match status" value="1"/>
</dbReference>
<dbReference type="RefSeq" id="WP_205132277.1">
    <property type="nucleotide sequence ID" value="NZ_JACSNT010000001.1"/>
</dbReference>
<dbReference type="InterPro" id="IPR013766">
    <property type="entry name" value="Thioredoxin_domain"/>
</dbReference>
<feature type="signal peptide" evidence="6">
    <location>
        <begin position="1"/>
        <end position="19"/>
    </location>
</feature>
<gene>
    <name evidence="8" type="ORF">H9X83_01390</name>
</gene>
<dbReference type="InterPro" id="IPR036249">
    <property type="entry name" value="Thioredoxin-like_sf"/>
</dbReference>
<protein>
    <submittedName>
        <fullName evidence="8">TlpA family protein disulfide reductase</fullName>
    </submittedName>
</protein>
<proteinExistence type="predicted"/>
<keyword evidence="4" id="KW-1015">Disulfide bond</keyword>
<dbReference type="Pfam" id="PF00578">
    <property type="entry name" value="AhpC-TSA"/>
    <property type="match status" value="1"/>
</dbReference>
<dbReference type="PROSITE" id="PS51257">
    <property type="entry name" value="PROKAR_LIPOPROTEIN"/>
    <property type="match status" value="1"/>
</dbReference>
<dbReference type="InterPro" id="IPR050553">
    <property type="entry name" value="Thioredoxin_ResA/DsbE_sf"/>
</dbReference>
<dbReference type="Gene3D" id="3.40.30.10">
    <property type="entry name" value="Glutaredoxin"/>
    <property type="match status" value="1"/>
</dbReference>
<evidence type="ECO:0000259" key="7">
    <source>
        <dbReference type="PROSITE" id="PS51352"/>
    </source>
</evidence>
<evidence type="ECO:0000256" key="3">
    <source>
        <dbReference type="ARBA" id="ARBA00022968"/>
    </source>
</evidence>
<dbReference type="InterPro" id="IPR000866">
    <property type="entry name" value="AhpC/TSA"/>
</dbReference>
<evidence type="ECO:0000256" key="4">
    <source>
        <dbReference type="ARBA" id="ARBA00023157"/>
    </source>
</evidence>
<evidence type="ECO:0000256" key="5">
    <source>
        <dbReference type="ARBA" id="ARBA00023284"/>
    </source>
</evidence>
<keyword evidence="3" id="KW-0735">Signal-anchor</keyword>
<sequence>MKKLLCALFVSVFLTTALAGCSSDPVSQQDTSQHSVITLEDGTLVNESFNQETMTTLDGTSFLMENVNTYYTSPEMGFGVAFTEPVKTALSNNHFEMFPVSPYALYGFYLPDAATNAVMEAEMDEADQIFLEQAFCFAGIFRLPAGDEQAAEEFAYFEEFFADTQKLCTAFDADYYFGSNTSYSNDGMTEEEKAEVDALVADRENLMKKTFIFPPTEVQGSSFEGDFSQFETQTLSGETVTQDIFADYDLTMVKIWTTWCNNCISEMEEMPDLKEVLPEGVNIISICLDGADDLELTQEIVDYMGITYPTLLASESLNNCALRYIANVPTTLFVDGEGKVIGEPVIGVPAKSGEVVQAYLDEIDRRLALKQ</sequence>
<feature type="chain" id="PRO_5047367932" evidence="6">
    <location>
        <begin position="20"/>
        <end position="371"/>
    </location>
</feature>
<dbReference type="Proteomes" id="UP000729290">
    <property type="component" value="Unassembled WGS sequence"/>
</dbReference>
<evidence type="ECO:0000256" key="2">
    <source>
        <dbReference type="ARBA" id="ARBA00022748"/>
    </source>
</evidence>
<keyword evidence="6" id="KW-0732">Signal</keyword>
<keyword evidence="9" id="KW-1185">Reference proteome</keyword>
<dbReference type="EMBL" id="JACSNV010000001">
    <property type="protein sequence ID" value="MBM6876816.1"/>
    <property type="molecule type" value="Genomic_DNA"/>
</dbReference>
<evidence type="ECO:0000313" key="9">
    <source>
        <dbReference type="Proteomes" id="UP000729290"/>
    </source>
</evidence>
<feature type="domain" description="Thioredoxin" evidence="7">
    <location>
        <begin position="221"/>
        <end position="365"/>
    </location>
</feature>
<reference evidence="8 9" key="1">
    <citation type="journal article" date="2021" name="Sci. Rep.">
        <title>The distribution of antibiotic resistance genes in chicken gut microbiota commensals.</title>
        <authorList>
            <person name="Juricova H."/>
            <person name="Matiasovicova J."/>
            <person name="Kubasova T."/>
            <person name="Cejkova D."/>
            <person name="Rychlik I."/>
        </authorList>
    </citation>
    <scope>NUCLEOTIDE SEQUENCE [LARGE SCALE GENOMIC DNA]</scope>
    <source>
        <strain evidence="8 9">An431b</strain>
    </source>
</reference>
<name>A0ABS2G5U8_9FIRM</name>
<evidence type="ECO:0000313" key="8">
    <source>
        <dbReference type="EMBL" id="MBM6876816.1"/>
    </source>
</evidence>
<keyword evidence="5" id="KW-0676">Redox-active center</keyword>
<evidence type="ECO:0000256" key="1">
    <source>
        <dbReference type="ARBA" id="ARBA00004196"/>
    </source>
</evidence>
<dbReference type="PANTHER" id="PTHR42852:SF6">
    <property type="entry name" value="THIOL:DISULFIDE INTERCHANGE PROTEIN DSBE"/>
    <property type="match status" value="1"/>
</dbReference>
<keyword evidence="3" id="KW-0812">Transmembrane</keyword>
<dbReference type="PANTHER" id="PTHR42852">
    <property type="entry name" value="THIOL:DISULFIDE INTERCHANGE PROTEIN DSBE"/>
    <property type="match status" value="1"/>
</dbReference>
<organism evidence="8 9">
    <name type="scientific">Anaerotignum lactatifermentans</name>
    <dbReference type="NCBI Taxonomy" id="160404"/>
    <lineage>
        <taxon>Bacteria</taxon>
        <taxon>Bacillati</taxon>
        <taxon>Bacillota</taxon>
        <taxon>Clostridia</taxon>
        <taxon>Lachnospirales</taxon>
        <taxon>Anaerotignaceae</taxon>
        <taxon>Anaerotignum</taxon>
    </lineage>
</organism>
<dbReference type="SUPFAM" id="SSF52833">
    <property type="entry name" value="Thioredoxin-like"/>
    <property type="match status" value="1"/>
</dbReference>
<accession>A0ABS2G5U8</accession>
<dbReference type="PROSITE" id="PS51352">
    <property type="entry name" value="THIOREDOXIN_2"/>
    <property type="match status" value="1"/>
</dbReference>